<dbReference type="AlphaFoldDB" id="A0A1W1BZ81"/>
<proteinExistence type="predicted"/>
<feature type="domain" description="Cytochrome c" evidence="4">
    <location>
        <begin position="27"/>
        <end position="105"/>
    </location>
</feature>
<gene>
    <name evidence="5" type="ORF">MNB_SM-5-964</name>
</gene>
<dbReference type="GO" id="GO:0009055">
    <property type="term" value="F:electron transfer activity"/>
    <property type="evidence" value="ECO:0007669"/>
    <property type="project" value="InterPro"/>
</dbReference>
<dbReference type="Gene3D" id="1.10.760.10">
    <property type="entry name" value="Cytochrome c-like domain"/>
    <property type="match status" value="1"/>
</dbReference>
<evidence type="ECO:0000259" key="4">
    <source>
        <dbReference type="Pfam" id="PF00034"/>
    </source>
</evidence>
<accession>A0A1W1BZ81</accession>
<dbReference type="GO" id="GO:0046872">
    <property type="term" value="F:metal ion binding"/>
    <property type="evidence" value="ECO:0007669"/>
    <property type="project" value="UniProtKB-KW"/>
</dbReference>
<dbReference type="GO" id="GO:0020037">
    <property type="term" value="F:heme binding"/>
    <property type="evidence" value="ECO:0007669"/>
    <property type="project" value="InterPro"/>
</dbReference>
<dbReference type="EMBL" id="FPHH01000052">
    <property type="protein sequence ID" value="SFV58900.1"/>
    <property type="molecule type" value="Genomic_DNA"/>
</dbReference>
<dbReference type="SUPFAM" id="SSF46626">
    <property type="entry name" value="Cytochrome c"/>
    <property type="match status" value="1"/>
</dbReference>
<organism evidence="5">
    <name type="scientific">hydrothermal vent metagenome</name>
    <dbReference type="NCBI Taxonomy" id="652676"/>
    <lineage>
        <taxon>unclassified sequences</taxon>
        <taxon>metagenomes</taxon>
        <taxon>ecological metagenomes</taxon>
    </lineage>
</organism>
<evidence type="ECO:0000256" key="2">
    <source>
        <dbReference type="ARBA" id="ARBA00022723"/>
    </source>
</evidence>
<dbReference type="InterPro" id="IPR009056">
    <property type="entry name" value="Cyt_c-like_dom"/>
</dbReference>
<keyword evidence="2" id="KW-0479">Metal-binding</keyword>
<keyword evidence="3" id="KW-0408">Iron</keyword>
<reference evidence="5" key="1">
    <citation type="submission" date="2016-10" db="EMBL/GenBank/DDBJ databases">
        <authorList>
            <person name="de Groot N.N."/>
        </authorList>
    </citation>
    <scope>NUCLEOTIDE SEQUENCE</scope>
</reference>
<name>A0A1W1BZ81_9ZZZZ</name>
<dbReference type="InterPro" id="IPR036909">
    <property type="entry name" value="Cyt_c-like_dom_sf"/>
</dbReference>
<evidence type="ECO:0000256" key="3">
    <source>
        <dbReference type="ARBA" id="ARBA00023004"/>
    </source>
</evidence>
<sequence length="116" mass="13663">MKFIFFLLSPLLLFATSSFITPMEYASQLYKNPRGIGCQKCHGENGEGMLIANYVHKNRKRSFVAPPIKSVPFAKFYKTVNSRTKGMPRYFLTEEEIRALYFYLHRNDKKREENVR</sequence>
<dbReference type="Pfam" id="PF00034">
    <property type="entry name" value="Cytochrom_C"/>
    <property type="match status" value="1"/>
</dbReference>
<protein>
    <recommendedName>
        <fullName evidence="4">Cytochrome c domain-containing protein</fullName>
    </recommendedName>
</protein>
<evidence type="ECO:0000313" key="5">
    <source>
        <dbReference type="EMBL" id="SFV58900.1"/>
    </source>
</evidence>
<evidence type="ECO:0000256" key="1">
    <source>
        <dbReference type="ARBA" id="ARBA00022617"/>
    </source>
</evidence>
<keyword evidence="1" id="KW-0349">Heme</keyword>